<name>A0A371DC05_9APHY</name>
<feature type="region of interest" description="Disordered" evidence="1">
    <location>
        <begin position="651"/>
        <end position="799"/>
    </location>
</feature>
<dbReference type="OrthoDB" id="2687452at2759"/>
<sequence>MNPFDDFPPLPPLGSAFSPEPAPYDWQDTTPSAAVASAGYPLLLADSPGPPNDFMEEHDSIYDDEAVLALFEQIINSDCIQPETSRPGSPMLSGIIDDALQAVQEPVTQLDTAEPNSPHHDLRRASASPRARLTPASFSPSPARSVFAHLVSPPQERAPEAAIVHDHFSPDALLTPTVVPEPAFPPYPFGPPYHSASPTRGYKRDRGPESAPRSENRTPKRPRVTGSSSQRDRAGSPLGPIASSSRLATSPRASVSNIENARTSPARSPLRIWGVPPSTPVREQTSVHNAVEDRAPLVRTNTPSVPAPVPTSVDRSPLAATSRTNTPPSSTPLPTGVRTYLELAGYPEHVRDLPEEFYYDIRCIGAELVPQGLSPATWVAPAPSSVKSRNKGKGKAAVTTKVTKAKKPQKDKKKRKPKYQYFCPFYTPLESKTKTRSPSHPERILFKVASPNIPGAATASRLVSCTHREPFPRQADALRHALNKHIEPRTYCIERFSDADSRVCSSFNRPDSVKRHLRDTCMVEQFPLLVHDTAARLGLTLDSASPDPRVRTQSKRNWAACEALVARERTRIVMPCYQKPAVRAAVGTYLRWRGKNLEWFEEDQRAVAIEFERCPCAACQVPEQDWAEEWVRGRIDVPVWYGEQRVSAEAGVSGKKGRRRKVEEAEDDDEDDVDAGGDETELEDHDADEDSAGPTPRAVDAEDDDRLSPEPEEGVDEDEDEAPVVLLAPAPAKPVEPVEPSIVASEERMLSHPAAESGPSAHAQAAAPPVVQEQRGRSRPALLDYAPSTSTPSRPVSLHTGVPWMESPLEVYQRIYGNVSTSLAPVSAVVASSSMAPPSPDDGVDWGSLFN</sequence>
<organism evidence="2 3">
    <name type="scientific">Lentinus brumalis</name>
    <dbReference type="NCBI Taxonomy" id="2498619"/>
    <lineage>
        <taxon>Eukaryota</taxon>
        <taxon>Fungi</taxon>
        <taxon>Dikarya</taxon>
        <taxon>Basidiomycota</taxon>
        <taxon>Agaricomycotina</taxon>
        <taxon>Agaricomycetes</taxon>
        <taxon>Polyporales</taxon>
        <taxon>Polyporaceae</taxon>
        <taxon>Lentinus</taxon>
    </lineage>
</organism>
<feature type="compositionally biased region" description="Acidic residues" evidence="1">
    <location>
        <begin position="664"/>
        <end position="691"/>
    </location>
</feature>
<dbReference type="AlphaFoldDB" id="A0A371DC05"/>
<reference evidence="2 3" key="1">
    <citation type="journal article" date="2018" name="Biotechnol. Biofuels">
        <title>Integrative visual omics of the white-rot fungus Polyporus brumalis exposes the biotechnological potential of its oxidative enzymes for delignifying raw plant biomass.</title>
        <authorList>
            <person name="Miyauchi S."/>
            <person name="Rancon A."/>
            <person name="Drula E."/>
            <person name="Hage H."/>
            <person name="Chaduli D."/>
            <person name="Favel A."/>
            <person name="Grisel S."/>
            <person name="Henrissat B."/>
            <person name="Herpoel-Gimbert I."/>
            <person name="Ruiz-Duenas F.J."/>
            <person name="Chevret D."/>
            <person name="Hainaut M."/>
            <person name="Lin J."/>
            <person name="Wang M."/>
            <person name="Pangilinan J."/>
            <person name="Lipzen A."/>
            <person name="Lesage-Meessen L."/>
            <person name="Navarro D."/>
            <person name="Riley R."/>
            <person name="Grigoriev I.V."/>
            <person name="Zhou S."/>
            <person name="Raouche S."/>
            <person name="Rosso M.N."/>
        </authorList>
    </citation>
    <scope>NUCLEOTIDE SEQUENCE [LARGE SCALE GENOMIC DNA]</scope>
    <source>
        <strain evidence="2 3">BRFM 1820</strain>
    </source>
</reference>
<evidence type="ECO:0000313" key="2">
    <source>
        <dbReference type="EMBL" id="RDX50084.1"/>
    </source>
</evidence>
<dbReference type="EMBL" id="KZ857401">
    <property type="protein sequence ID" value="RDX50084.1"/>
    <property type="molecule type" value="Genomic_DNA"/>
</dbReference>
<feature type="compositionally biased region" description="Basic residues" evidence="1">
    <location>
        <begin position="403"/>
        <end position="416"/>
    </location>
</feature>
<evidence type="ECO:0000256" key="1">
    <source>
        <dbReference type="SAM" id="MobiDB-lite"/>
    </source>
</evidence>
<feature type="compositionally biased region" description="Polar residues" evidence="1">
    <location>
        <begin position="242"/>
        <end position="266"/>
    </location>
</feature>
<feature type="region of interest" description="Disordered" evidence="1">
    <location>
        <begin position="110"/>
        <end position="142"/>
    </location>
</feature>
<feature type="region of interest" description="Disordered" evidence="1">
    <location>
        <begin position="189"/>
        <end position="336"/>
    </location>
</feature>
<keyword evidence="3" id="KW-1185">Reference proteome</keyword>
<evidence type="ECO:0000313" key="3">
    <source>
        <dbReference type="Proteomes" id="UP000256964"/>
    </source>
</evidence>
<feature type="compositionally biased region" description="Basic and acidic residues" evidence="1">
    <location>
        <begin position="202"/>
        <end position="218"/>
    </location>
</feature>
<feature type="region of interest" description="Disordered" evidence="1">
    <location>
        <begin position="830"/>
        <end position="851"/>
    </location>
</feature>
<feature type="compositionally biased region" description="Low complexity" evidence="1">
    <location>
        <begin position="125"/>
        <end position="137"/>
    </location>
</feature>
<feature type="compositionally biased region" description="Low complexity" evidence="1">
    <location>
        <begin position="723"/>
        <end position="740"/>
    </location>
</feature>
<feature type="compositionally biased region" description="Acidic residues" evidence="1">
    <location>
        <begin position="701"/>
        <end position="722"/>
    </location>
</feature>
<protein>
    <submittedName>
        <fullName evidence="2">Uncharacterized protein</fullName>
    </submittedName>
</protein>
<dbReference type="Proteomes" id="UP000256964">
    <property type="component" value="Unassembled WGS sequence"/>
</dbReference>
<feature type="compositionally biased region" description="Low complexity" evidence="1">
    <location>
        <begin position="321"/>
        <end position="335"/>
    </location>
</feature>
<proteinExistence type="predicted"/>
<feature type="region of interest" description="Disordered" evidence="1">
    <location>
        <begin position="381"/>
        <end position="416"/>
    </location>
</feature>
<feature type="region of interest" description="Disordered" evidence="1">
    <location>
        <begin position="1"/>
        <end position="30"/>
    </location>
</feature>
<feature type="compositionally biased region" description="Low complexity" evidence="1">
    <location>
        <begin position="754"/>
        <end position="773"/>
    </location>
</feature>
<gene>
    <name evidence="2" type="ORF">OH76DRAFT_480796</name>
</gene>
<feature type="compositionally biased region" description="Pro residues" evidence="1">
    <location>
        <begin position="1"/>
        <end position="12"/>
    </location>
</feature>
<accession>A0A371DC05</accession>